<dbReference type="Proteomes" id="UP000772434">
    <property type="component" value="Unassembled WGS sequence"/>
</dbReference>
<dbReference type="OrthoDB" id="3184970at2759"/>
<name>A0A9P5PHF9_9AGAR</name>
<comment type="caution">
    <text evidence="1">The sequence shown here is derived from an EMBL/GenBank/DDBJ whole genome shotgun (WGS) entry which is preliminary data.</text>
</comment>
<evidence type="ECO:0000313" key="1">
    <source>
        <dbReference type="EMBL" id="KAF9062727.1"/>
    </source>
</evidence>
<evidence type="ECO:0000313" key="2">
    <source>
        <dbReference type="Proteomes" id="UP000772434"/>
    </source>
</evidence>
<keyword evidence="2" id="KW-1185">Reference proteome</keyword>
<reference evidence="1" key="1">
    <citation type="submission" date="2020-11" db="EMBL/GenBank/DDBJ databases">
        <authorList>
            <consortium name="DOE Joint Genome Institute"/>
            <person name="Ahrendt S."/>
            <person name="Riley R."/>
            <person name="Andreopoulos W."/>
            <person name="Labutti K."/>
            <person name="Pangilinan J."/>
            <person name="Ruiz-Duenas F.J."/>
            <person name="Barrasa J.M."/>
            <person name="Sanchez-Garcia M."/>
            <person name="Camarero S."/>
            <person name="Miyauchi S."/>
            <person name="Serrano A."/>
            <person name="Linde D."/>
            <person name="Babiker R."/>
            <person name="Drula E."/>
            <person name="Ayuso-Fernandez I."/>
            <person name="Pacheco R."/>
            <person name="Padilla G."/>
            <person name="Ferreira P."/>
            <person name="Barriuso J."/>
            <person name="Kellner H."/>
            <person name="Castanera R."/>
            <person name="Alfaro M."/>
            <person name="Ramirez L."/>
            <person name="Pisabarro A.G."/>
            <person name="Kuo A."/>
            <person name="Tritt A."/>
            <person name="Lipzen A."/>
            <person name="He G."/>
            <person name="Yan M."/>
            <person name="Ng V."/>
            <person name="Cullen D."/>
            <person name="Martin F."/>
            <person name="Rosso M.-N."/>
            <person name="Henrissat B."/>
            <person name="Hibbett D."/>
            <person name="Martinez A.T."/>
            <person name="Grigoriev I.V."/>
        </authorList>
    </citation>
    <scope>NUCLEOTIDE SEQUENCE</scope>
    <source>
        <strain evidence="1">AH 40177</strain>
    </source>
</reference>
<sequence>MNHEASLGVAKSKFFQATDADIIIRSTDNFSYRLHRRNLELAAGAFPLDQEHLGHSELPESSATLDILFKFIYPQRYVTLDDLDFGALLLLAEAAERYQIRSTAYGCQVQFRRFIHSNTKDLMAFGAKHNYSSLVLQSAPLLVNTPLPELVQLLQPSVYIEWTLYRENWVEACKQTARLMPVHGCPVWGFYCLRILRQLEQPSHLVSLSHFEALFDVTNPEPLNGCCDPLAQQWKTDVREMVSTIPKVSSIGVEESSAGLQSLDTDAGLVELHSSEGYMFVLQAKHLEFFTEGFPPVETPTDREKIYLSESTATLQLLFQFISTERYPSLENSEFEAVEALTEAAEKYVVYPAIYACQFRLREFMSTNPRELLSLAAKHSYSGIIVQLAPLLIDMPLSEVVELLPLHYYAPWSVYREKWLDALRVVTEKLMDHDCEWFSWLVVDILRKLNKPSALRTQDLPQMTGWSRKRSTRSGSCRSCLVHYNIWRLEVRIILKAIPEFVI</sequence>
<organism evidence="1 2">
    <name type="scientific">Rhodocollybia butyracea</name>
    <dbReference type="NCBI Taxonomy" id="206335"/>
    <lineage>
        <taxon>Eukaryota</taxon>
        <taxon>Fungi</taxon>
        <taxon>Dikarya</taxon>
        <taxon>Basidiomycota</taxon>
        <taxon>Agaricomycotina</taxon>
        <taxon>Agaricomycetes</taxon>
        <taxon>Agaricomycetidae</taxon>
        <taxon>Agaricales</taxon>
        <taxon>Marasmiineae</taxon>
        <taxon>Omphalotaceae</taxon>
        <taxon>Rhodocollybia</taxon>
    </lineage>
</organism>
<protein>
    <recommendedName>
        <fullName evidence="3">BTB domain-containing protein</fullName>
    </recommendedName>
</protein>
<dbReference type="AlphaFoldDB" id="A0A9P5PHF9"/>
<evidence type="ECO:0008006" key="3">
    <source>
        <dbReference type="Google" id="ProtNLM"/>
    </source>
</evidence>
<dbReference type="EMBL" id="JADNRY010000164">
    <property type="protein sequence ID" value="KAF9062727.1"/>
    <property type="molecule type" value="Genomic_DNA"/>
</dbReference>
<proteinExistence type="predicted"/>
<gene>
    <name evidence="1" type="ORF">BDP27DRAFT_1427632</name>
</gene>
<accession>A0A9P5PHF9</accession>